<dbReference type="EnsemblPlants" id="Pp3c17_3590V3.1">
    <property type="protein sequence ID" value="Pp3c17_3590V3.1"/>
    <property type="gene ID" value="Pp3c17_3590"/>
</dbReference>
<name>A0A2K1J2L1_PHYPA</name>
<dbReference type="AlphaFoldDB" id="A0A2K1J2L1"/>
<reference evidence="3" key="3">
    <citation type="submission" date="2020-12" db="UniProtKB">
        <authorList>
            <consortium name="EnsemblPlants"/>
        </authorList>
    </citation>
    <scope>IDENTIFICATION</scope>
</reference>
<keyword evidence="4" id="KW-1185">Reference proteome</keyword>
<dbReference type="Gramene" id="Pp3c17_3590V3.1">
    <property type="protein sequence ID" value="Pp3c17_3590V3.1"/>
    <property type="gene ID" value="Pp3c17_3590"/>
</dbReference>
<feature type="region of interest" description="Disordered" evidence="1">
    <location>
        <begin position="28"/>
        <end position="52"/>
    </location>
</feature>
<evidence type="ECO:0000256" key="1">
    <source>
        <dbReference type="SAM" id="MobiDB-lite"/>
    </source>
</evidence>
<dbReference type="Proteomes" id="UP000006727">
    <property type="component" value="Chromosome 17"/>
</dbReference>
<organism evidence="2">
    <name type="scientific">Physcomitrium patens</name>
    <name type="common">Spreading-leaved earth moss</name>
    <name type="synonym">Physcomitrella patens</name>
    <dbReference type="NCBI Taxonomy" id="3218"/>
    <lineage>
        <taxon>Eukaryota</taxon>
        <taxon>Viridiplantae</taxon>
        <taxon>Streptophyta</taxon>
        <taxon>Embryophyta</taxon>
        <taxon>Bryophyta</taxon>
        <taxon>Bryophytina</taxon>
        <taxon>Bryopsida</taxon>
        <taxon>Funariidae</taxon>
        <taxon>Funariales</taxon>
        <taxon>Funariaceae</taxon>
        <taxon>Physcomitrium</taxon>
    </lineage>
</organism>
<sequence>MQIMTKVAAILYMNGDINAAKEALDDMPPRDEEELDPVGTLCPPNGLQGQLF</sequence>
<evidence type="ECO:0000313" key="3">
    <source>
        <dbReference type="EnsemblPlants" id="Pp3c17_3590V3.1"/>
    </source>
</evidence>
<gene>
    <name evidence="2" type="ORF">PHYPA_021615</name>
</gene>
<dbReference type="PaxDb" id="3218-PP1S26_296V6.1"/>
<dbReference type="InParanoid" id="A0A2K1J2L1"/>
<dbReference type="EMBL" id="ABEU02000017">
    <property type="protein sequence ID" value="PNR35765.1"/>
    <property type="molecule type" value="Genomic_DNA"/>
</dbReference>
<protein>
    <submittedName>
        <fullName evidence="2 3">Uncharacterized protein</fullName>
    </submittedName>
</protein>
<evidence type="ECO:0000313" key="2">
    <source>
        <dbReference type="EMBL" id="PNR35765.1"/>
    </source>
</evidence>
<proteinExistence type="predicted"/>
<accession>A0A2K1J2L1</accession>
<evidence type="ECO:0000313" key="4">
    <source>
        <dbReference type="Proteomes" id="UP000006727"/>
    </source>
</evidence>
<reference evidence="2 4" key="1">
    <citation type="journal article" date="2008" name="Science">
        <title>The Physcomitrella genome reveals evolutionary insights into the conquest of land by plants.</title>
        <authorList>
            <person name="Rensing S."/>
            <person name="Lang D."/>
            <person name="Zimmer A."/>
            <person name="Terry A."/>
            <person name="Salamov A."/>
            <person name="Shapiro H."/>
            <person name="Nishiyama T."/>
            <person name="Perroud P.-F."/>
            <person name="Lindquist E."/>
            <person name="Kamisugi Y."/>
            <person name="Tanahashi T."/>
            <person name="Sakakibara K."/>
            <person name="Fujita T."/>
            <person name="Oishi K."/>
            <person name="Shin-I T."/>
            <person name="Kuroki Y."/>
            <person name="Toyoda A."/>
            <person name="Suzuki Y."/>
            <person name="Hashimoto A."/>
            <person name="Yamaguchi K."/>
            <person name="Sugano A."/>
            <person name="Kohara Y."/>
            <person name="Fujiyama A."/>
            <person name="Anterola A."/>
            <person name="Aoki S."/>
            <person name="Ashton N."/>
            <person name="Barbazuk W.B."/>
            <person name="Barker E."/>
            <person name="Bennetzen J."/>
            <person name="Bezanilla M."/>
            <person name="Blankenship R."/>
            <person name="Cho S.H."/>
            <person name="Dutcher S."/>
            <person name="Estelle M."/>
            <person name="Fawcett J.A."/>
            <person name="Gundlach H."/>
            <person name="Hanada K."/>
            <person name="Heyl A."/>
            <person name="Hicks K.A."/>
            <person name="Hugh J."/>
            <person name="Lohr M."/>
            <person name="Mayer K."/>
            <person name="Melkozernov A."/>
            <person name="Murata T."/>
            <person name="Nelson D."/>
            <person name="Pils B."/>
            <person name="Prigge M."/>
            <person name="Reiss B."/>
            <person name="Renner T."/>
            <person name="Rombauts S."/>
            <person name="Rushton P."/>
            <person name="Sanderfoot A."/>
            <person name="Schween G."/>
            <person name="Shiu S.-H."/>
            <person name="Stueber K."/>
            <person name="Theodoulou F.L."/>
            <person name="Tu H."/>
            <person name="Van de Peer Y."/>
            <person name="Verrier P.J."/>
            <person name="Waters E."/>
            <person name="Wood A."/>
            <person name="Yang L."/>
            <person name="Cove D."/>
            <person name="Cuming A."/>
            <person name="Hasebe M."/>
            <person name="Lucas S."/>
            <person name="Mishler D.B."/>
            <person name="Reski R."/>
            <person name="Grigoriev I."/>
            <person name="Quatrano R.S."/>
            <person name="Boore J.L."/>
        </authorList>
    </citation>
    <scope>NUCLEOTIDE SEQUENCE [LARGE SCALE GENOMIC DNA]</scope>
    <source>
        <strain evidence="3 4">cv. Gransden 2004</strain>
    </source>
</reference>
<reference evidence="2 4" key="2">
    <citation type="journal article" date="2018" name="Plant J.">
        <title>The Physcomitrella patens chromosome-scale assembly reveals moss genome structure and evolution.</title>
        <authorList>
            <person name="Lang D."/>
            <person name="Ullrich K.K."/>
            <person name="Murat F."/>
            <person name="Fuchs J."/>
            <person name="Jenkins J."/>
            <person name="Haas F.B."/>
            <person name="Piednoel M."/>
            <person name="Gundlach H."/>
            <person name="Van Bel M."/>
            <person name="Meyberg R."/>
            <person name="Vives C."/>
            <person name="Morata J."/>
            <person name="Symeonidi A."/>
            <person name="Hiss M."/>
            <person name="Muchero W."/>
            <person name="Kamisugi Y."/>
            <person name="Saleh O."/>
            <person name="Blanc G."/>
            <person name="Decker E.L."/>
            <person name="van Gessel N."/>
            <person name="Grimwood J."/>
            <person name="Hayes R.D."/>
            <person name="Graham S.W."/>
            <person name="Gunter L.E."/>
            <person name="McDaniel S.F."/>
            <person name="Hoernstein S.N.W."/>
            <person name="Larsson A."/>
            <person name="Li F.W."/>
            <person name="Perroud P.F."/>
            <person name="Phillips J."/>
            <person name="Ranjan P."/>
            <person name="Rokshar D.S."/>
            <person name="Rothfels C.J."/>
            <person name="Schneider L."/>
            <person name="Shu S."/>
            <person name="Stevenson D.W."/>
            <person name="Thummler F."/>
            <person name="Tillich M."/>
            <person name="Villarreal Aguilar J.C."/>
            <person name="Widiez T."/>
            <person name="Wong G.K."/>
            <person name="Wymore A."/>
            <person name="Zhang Y."/>
            <person name="Zimmer A.D."/>
            <person name="Quatrano R.S."/>
            <person name="Mayer K.F.X."/>
            <person name="Goodstein D."/>
            <person name="Casacuberta J.M."/>
            <person name="Vandepoele K."/>
            <person name="Reski R."/>
            <person name="Cuming A.C."/>
            <person name="Tuskan G.A."/>
            <person name="Maumus F."/>
            <person name="Salse J."/>
            <person name="Schmutz J."/>
            <person name="Rensing S.A."/>
        </authorList>
    </citation>
    <scope>NUCLEOTIDE SEQUENCE [LARGE SCALE GENOMIC DNA]</scope>
    <source>
        <strain evidence="3 4">cv. Gransden 2004</strain>
    </source>
</reference>